<dbReference type="AlphaFoldDB" id="A0A1X2GC86"/>
<dbReference type="InterPro" id="IPR029032">
    <property type="entry name" value="AhpD-like"/>
</dbReference>
<dbReference type="Proteomes" id="UP000242146">
    <property type="component" value="Unassembled WGS sequence"/>
</dbReference>
<dbReference type="SUPFAM" id="SSF69118">
    <property type="entry name" value="AhpD-like"/>
    <property type="match status" value="1"/>
</dbReference>
<accession>A0A1X2GC86</accession>
<comment type="similarity">
    <text evidence="2">Belongs to the sestrin family.</text>
</comment>
<dbReference type="GO" id="GO:0016239">
    <property type="term" value="P:positive regulation of macroautophagy"/>
    <property type="evidence" value="ECO:0007669"/>
    <property type="project" value="TreeGrafter"/>
</dbReference>
<dbReference type="EMBL" id="MCGT01000023">
    <property type="protein sequence ID" value="ORX50474.1"/>
    <property type="molecule type" value="Genomic_DNA"/>
</dbReference>
<dbReference type="GO" id="GO:1990253">
    <property type="term" value="P:cellular response to leucine starvation"/>
    <property type="evidence" value="ECO:0007669"/>
    <property type="project" value="TreeGrafter"/>
</dbReference>
<evidence type="ECO:0000256" key="3">
    <source>
        <dbReference type="ARBA" id="ARBA00022490"/>
    </source>
</evidence>
<dbReference type="Pfam" id="PF04636">
    <property type="entry name" value="PA26"/>
    <property type="match status" value="1"/>
</dbReference>
<dbReference type="GO" id="GO:0016684">
    <property type="term" value="F:oxidoreductase activity, acting on peroxide as acceptor"/>
    <property type="evidence" value="ECO:0007669"/>
    <property type="project" value="TreeGrafter"/>
</dbReference>
<evidence type="ECO:0000256" key="4">
    <source>
        <dbReference type="SAM" id="MobiDB-lite"/>
    </source>
</evidence>
<dbReference type="InterPro" id="IPR006730">
    <property type="entry name" value="Sestrin"/>
</dbReference>
<sequence>MDHSPHDIQQESNNKARRLEACRLRIALFKGLQVDTMADRQTSLEKIIQVVKSYMRMEEDRDEQELQYYQLTMLRLAYTCPFADVRQTFQYFLKQTLEADAMPTPHPSHLSPSYFIPLNDIFSLESTSSANTFITYPRPSHVSLSPWSHDTADDDKSSSFSSSTSFKEYDEQRLSTRGKCTGGRPSDEYVRTMLIRSFIEDGRLSNMYRVMAFFPTYYELFQSGMNSILKQSNGRLGRSWRSFVGIMACAEQQCQYLVSMLKLDFLQYGGDTAWLKGLHHCPWKLQRLGPFVKKLARQPWRLQESDLQSLMTGALPESWNKAELVEVIVILSSFLSLCNFVLGCGIRPEMDMYGGYTMDGSSVYGVENELDDTMMHFQNQKRHEDMAIRAASAATGWYDSHISSRSNTEADDDEEVDDDDIDKGALHLVDKDDDWQPSSLPSHQHVLQRTTQLISRLKTNKDILDEQLREQLAGLNLYTTSPTASTQDDTTSCPTVETNEQETVNKVMEDLYRFIDHEVCVPYASFSPDNPDDEEFMLSEYCWEDQGCDLVNHFLPDMGDILDDEFNEALSITDWSIFHQAADGQVDTSPLRLAIFYYVQKLLGVIKDDYNYDDIPTYLCEDTKHYIERVCQQPHQLTRHDWNNIGLSLRPEEKCHVNVLIQTARKQALLCYGLSLVSHI</sequence>
<dbReference type="STRING" id="101127.A0A1X2GC86"/>
<gene>
    <name evidence="5" type="ORF">DM01DRAFT_1308179</name>
</gene>
<dbReference type="GO" id="GO:1901031">
    <property type="term" value="P:regulation of response to reactive oxygen species"/>
    <property type="evidence" value="ECO:0007669"/>
    <property type="project" value="InterPro"/>
</dbReference>
<reference evidence="5 6" key="1">
    <citation type="submission" date="2016-07" db="EMBL/GenBank/DDBJ databases">
        <title>Pervasive Adenine N6-methylation of Active Genes in Fungi.</title>
        <authorList>
            <consortium name="DOE Joint Genome Institute"/>
            <person name="Mondo S.J."/>
            <person name="Dannebaum R.O."/>
            <person name="Kuo R.C."/>
            <person name="Labutti K."/>
            <person name="Haridas S."/>
            <person name="Kuo A."/>
            <person name="Salamov A."/>
            <person name="Ahrendt S.R."/>
            <person name="Lipzen A."/>
            <person name="Sullivan W."/>
            <person name="Andreopoulos W.B."/>
            <person name="Clum A."/>
            <person name="Lindquist E."/>
            <person name="Daum C."/>
            <person name="Ramamoorthy G.K."/>
            <person name="Gryganskyi A."/>
            <person name="Culley D."/>
            <person name="Magnuson J.K."/>
            <person name="James T.Y."/>
            <person name="O'Malley M.A."/>
            <person name="Stajich J.E."/>
            <person name="Spatafora J.W."/>
            <person name="Visel A."/>
            <person name="Grigoriev I.V."/>
        </authorList>
    </citation>
    <scope>NUCLEOTIDE SEQUENCE [LARGE SCALE GENOMIC DNA]</scope>
    <source>
        <strain evidence="5 6">NRRL 3301</strain>
    </source>
</reference>
<dbReference type="GO" id="GO:0005634">
    <property type="term" value="C:nucleus"/>
    <property type="evidence" value="ECO:0007669"/>
    <property type="project" value="InterPro"/>
</dbReference>
<keyword evidence="6" id="KW-1185">Reference proteome</keyword>
<dbReference type="Gene3D" id="1.20.1290.10">
    <property type="entry name" value="AhpD-like"/>
    <property type="match status" value="1"/>
</dbReference>
<proteinExistence type="inferred from homology"/>
<keyword evidence="3" id="KW-0963">Cytoplasm</keyword>
<evidence type="ECO:0000313" key="5">
    <source>
        <dbReference type="EMBL" id="ORX50474.1"/>
    </source>
</evidence>
<name>A0A1X2GC86_9FUNG</name>
<organism evidence="5 6">
    <name type="scientific">Hesseltinella vesiculosa</name>
    <dbReference type="NCBI Taxonomy" id="101127"/>
    <lineage>
        <taxon>Eukaryota</taxon>
        <taxon>Fungi</taxon>
        <taxon>Fungi incertae sedis</taxon>
        <taxon>Mucoromycota</taxon>
        <taxon>Mucoromycotina</taxon>
        <taxon>Mucoromycetes</taxon>
        <taxon>Mucorales</taxon>
        <taxon>Cunninghamellaceae</taxon>
        <taxon>Hesseltinella</taxon>
    </lineage>
</organism>
<dbReference type="PANTHER" id="PTHR12474">
    <property type="entry name" value="P53 REGULATED PA26 NUCLEAR PROTEIN SESTRIN"/>
    <property type="match status" value="1"/>
</dbReference>
<dbReference type="GO" id="GO:0070728">
    <property type="term" value="F:L-leucine binding"/>
    <property type="evidence" value="ECO:0007669"/>
    <property type="project" value="TreeGrafter"/>
</dbReference>
<evidence type="ECO:0000256" key="2">
    <source>
        <dbReference type="ARBA" id="ARBA00008350"/>
    </source>
</evidence>
<comment type="caution">
    <text evidence="5">The sequence shown here is derived from an EMBL/GenBank/DDBJ whole genome shotgun (WGS) entry which is preliminary data.</text>
</comment>
<dbReference type="GO" id="GO:0071233">
    <property type="term" value="P:cellular response to L-leucine"/>
    <property type="evidence" value="ECO:0007669"/>
    <property type="project" value="TreeGrafter"/>
</dbReference>
<evidence type="ECO:0000313" key="6">
    <source>
        <dbReference type="Proteomes" id="UP000242146"/>
    </source>
</evidence>
<comment type="subcellular location">
    <subcellularLocation>
        <location evidence="1">Cytoplasm</location>
    </subcellularLocation>
</comment>
<dbReference type="GO" id="GO:1904262">
    <property type="term" value="P:negative regulation of TORC1 signaling"/>
    <property type="evidence" value="ECO:0007669"/>
    <property type="project" value="TreeGrafter"/>
</dbReference>
<feature type="region of interest" description="Disordered" evidence="4">
    <location>
        <begin position="142"/>
        <end position="164"/>
    </location>
</feature>
<dbReference type="GO" id="GO:0005737">
    <property type="term" value="C:cytoplasm"/>
    <property type="evidence" value="ECO:0007669"/>
    <property type="project" value="UniProtKB-SubCell"/>
</dbReference>
<dbReference type="OrthoDB" id="337464at2759"/>
<evidence type="ECO:0000256" key="1">
    <source>
        <dbReference type="ARBA" id="ARBA00004496"/>
    </source>
</evidence>
<protein>
    <submittedName>
        <fullName evidence="5">PA26-domain-containing protein</fullName>
    </submittedName>
</protein>
<dbReference type="PANTHER" id="PTHR12474:SF0">
    <property type="entry name" value="SESTRIN HOMOLOG"/>
    <property type="match status" value="1"/>
</dbReference>